<feature type="transmembrane region" description="Helical" evidence="9">
    <location>
        <begin position="260"/>
        <end position="282"/>
    </location>
</feature>
<evidence type="ECO:0000256" key="6">
    <source>
        <dbReference type="ARBA" id="ARBA00022840"/>
    </source>
</evidence>
<dbReference type="InterPro" id="IPR003439">
    <property type="entry name" value="ABC_transporter-like_ATP-bd"/>
</dbReference>
<organism evidence="12 13">
    <name type="scientific">Candidatus Woesebacteria bacterium RIFOXYB1_FULL_38_16</name>
    <dbReference type="NCBI Taxonomy" id="1802538"/>
    <lineage>
        <taxon>Bacteria</taxon>
        <taxon>Candidatus Woeseibacteriota</taxon>
    </lineage>
</organism>
<dbReference type="EMBL" id="MGHY01000009">
    <property type="protein sequence ID" value="OGM79632.1"/>
    <property type="molecule type" value="Genomic_DNA"/>
</dbReference>
<feature type="transmembrane region" description="Helical" evidence="9">
    <location>
        <begin position="54"/>
        <end position="71"/>
    </location>
</feature>
<dbReference type="SUPFAM" id="SSF52540">
    <property type="entry name" value="P-loop containing nucleoside triphosphate hydrolases"/>
    <property type="match status" value="1"/>
</dbReference>
<reference evidence="12 13" key="1">
    <citation type="journal article" date="2016" name="Nat. Commun.">
        <title>Thousands of microbial genomes shed light on interconnected biogeochemical processes in an aquifer system.</title>
        <authorList>
            <person name="Anantharaman K."/>
            <person name="Brown C.T."/>
            <person name="Hug L.A."/>
            <person name="Sharon I."/>
            <person name="Castelle C.J."/>
            <person name="Probst A.J."/>
            <person name="Thomas B.C."/>
            <person name="Singh A."/>
            <person name="Wilkins M.J."/>
            <person name="Karaoz U."/>
            <person name="Brodie E.L."/>
            <person name="Williams K.H."/>
            <person name="Hubbard S.S."/>
            <person name="Banfield J.F."/>
        </authorList>
    </citation>
    <scope>NUCLEOTIDE SEQUENCE [LARGE SCALE GENOMIC DNA]</scope>
</reference>
<dbReference type="PANTHER" id="PTHR24221">
    <property type="entry name" value="ATP-BINDING CASSETTE SUB-FAMILY B"/>
    <property type="match status" value="1"/>
</dbReference>
<dbReference type="InterPro" id="IPR003593">
    <property type="entry name" value="AAA+_ATPase"/>
</dbReference>
<dbReference type="SMART" id="SM00382">
    <property type="entry name" value="AAA"/>
    <property type="match status" value="1"/>
</dbReference>
<feature type="transmembrane region" description="Helical" evidence="9">
    <location>
        <begin position="157"/>
        <end position="177"/>
    </location>
</feature>
<dbReference type="Proteomes" id="UP000178999">
    <property type="component" value="Unassembled WGS sequence"/>
</dbReference>
<keyword evidence="4 9" id="KW-0812">Transmembrane</keyword>
<dbReference type="InterPro" id="IPR017871">
    <property type="entry name" value="ABC_transporter-like_CS"/>
</dbReference>
<keyword evidence="2" id="KW-0813">Transport</keyword>
<dbReference type="Pfam" id="PF00005">
    <property type="entry name" value="ABC_tran"/>
    <property type="match status" value="1"/>
</dbReference>
<protein>
    <recommendedName>
        <fullName evidence="14">ABC transporter ATP-binding protein</fullName>
    </recommendedName>
</protein>
<dbReference type="GO" id="GO:0005524">
    <property type="term" value="F:ATP binding"/>
    <property type="evidence" value="ECO:0007669"/>
    <property type="project" value="UniProtKB-KW"/>
</dbReference>
<dbReference type="PROSITE" id="PS50893">
    <property type="entry name" value="ABC_TRANSPORTER_2"/>
    <property type="match status" value="1"/>
</dbReference>
<dbReference type="Gene3D" id="3.40.50.300">
    <property type="entry name" value="P-loop containing nucleotide triphosphate hydrolases"/>
    <property type="match status" value="1"/>
</dbReference>
<dbReference type="FunFam" id="3.40.50.300:FF:000221">
    <property type="entry name" value="Multidrug ABC transporter ATP-binding protein"/>
    <property type="match status" value="1"/>
</dbReference>
<comment type="caution">
    <text evidence="12">The sequence shown here is derived from an EMBL/GenBank/DDBJ whole genome shotgun (WGS) entry which is preliminary data.</text>
</comment>
<name>A0A1F8CTM5_9BACT</name>
<keyword evidence="6" id="KW-0067">ATP-binding</keyword>
<keyword evidence="8 9" id="KW-0472">Membrane</keyword>
<dbReference type="InterPro" id="IPR039421">
    <property type="entry name" value="Type_1_exporter"/>
</dbReference>
<evidence type="ECO:0000256" key="5">
    <source>
        <dbReference type="ARBA" id="ARBA00022741"/>
    </source>
</evidence>
<evidence type="ECO:0000259" key="10">
    <source>
        <dbReference type="PROSITE" id="PS50893"/>
    </source>
</evidence>
<dbReference type="GO" id="GO:0005886">
    <property type="term" value="C:plasma membrane"/>
    <property type="evidence" value="ECO:0007669"/>
    <property type="project" value="UniProtKB-SubCell"/>
</dbReference>
<keyword evidence="7 9" id="KW-1133">Transmembrane helix</keyword>
<dbReference type="PROSITE" id="PS50929">
    <property type="entry name" value="ABC_TM1F"/>
    <property type="match status" value="1"/>
</dbReference>
<dbReference type="PROSITE" id="PS00211">
    <property type="entry name" value="ABC_TRANSPORTER_1"/>
    <property type="match status" value="1"/>
</dbReference>
<evidence type="ECO:0000256" key="1">
    <source>
        <dbReference type="ARBA" id="ARBA00004651"/>
    </source>
</evidence>
<dbReference type="InterPro" id="IPR027417">
    <property type="entry name" value="P-loop_NTPase"/>
</dbReference>
<dbReference type="InterPro" id="IPR011527">
    <property type="entry name" value="ABC1_TM_dom"/>
</dbReference>
<keyword evidence="3" id="KW-1003">Cell membrane</keyword>
<evidence type="ECO:0008006" key="14">
    <source>
        <dbReference type="Google" id="ProtNLM"/>
    </source>
</evidence>
<dbReference type="SUPFAM" id="SSF90123">
    <property type="entry name" value="ABC transporter transmembrane region"/>
    <property type="match status" value="1"/>
</dbReference>
<keyword evidence="5" id="KW-0547">Nucleotide-binding</keyword>
<dbReference type="PANTHER" id="PTHR24221:SF654">
    <property type="entry name" value="ATP-BINDING CASSETTE SUB-FAMILY B MEMBER 6"/>
    <property type="match status" value="1"/>
</dbReference>
<dbReference type="AlphaFoldDB" id="A0A1F8CTM5"/>
<evidence type="ECO:0000256" key="9">
    <source>
        <dbReference type="SAM" id="Phobius"/>
    </source>
</evidence>
<evidence type="ECO:0000256" key="8">
    <source>
        <dbReference type="ARBA" id="ARBA00023136"/>
    </source>
</evidence>
<evidence type="ECO:0000259" key="11">
    <source>
        <dbReference type="PROSITE" id="PS50929"/>
    </source>
</evidence>
<dbReference type="Gene3D" id="1.20.1560.10">
    <property type="entry name" value="ABC transporter type 1, transmembrane domain"/>
    <property type="match status" value="1"/>
</dbReference>
<evidence type="ECO:0000313" key="13">
    <source>
        <dbReference type="Proteomes" id="UP000178999"/>
    </source>
</evidence>
<sequence length="587" mass="66035">MKNSPFIRLWKLLVPFRKTFLLFALLIVVYEGVQIVEGSVLSVIIELNGNKTPLRLWALFFVFLLFYDELFMRLDNAIDWHIVTRQGYPIFRFLHTKAFAKFMELDLAWHQKKNSGALVGKVNRGVDNTEELISGVSWEFFPTAIQVLLSLGPLFYFSWPIAVVAILIFPLFMHLSIKSKVERTVYRQKRHDLYEEAWHKSVEGVQCVETVKIFGQASRISSEYESIHDEITDLGSQEARIGIFKYNRLRIRLLSFSRRVILVILVWQLTNGAISVAGLVYVNMLTEKLFHSFWRFARLFDRVYEAIEGVERLVNLLDEEPSMKEGDCILPAGAPSELVLSDVCFSYNGGYSEDVGAIHDLTLTIAQGEIIALVGPSGAGKTTLRKLITRLVDIQSGQITLAGINIKDLKYGSLHEFFAHVPQGDDVHILNTSIRANIAFGKPKASEEEVIHAAILAGIHDFIISELSDGYDTVVGERGKRLSGGQKQRVALARAILADRPILVFDEATSSVDAITEHEIQERMESILEGKSAIIIAHRLSTIWNIADKIIVLDQGRVVEEGSHAALMAQKGLYFEMASLQLLTETG</sequence>
<evidence type="ECO:0000256" key="7">
    <source>
        <dbReference type="ARBA" id="ARBA00022989"/>
    </source>
</evidence>
<accession>A0A1F8CTM5</accession>
<feature type="domain" description="ABC transmembrane type-1" evidence="11">
    <location>
        <begin position="94"/>
        <end position="305"/>
    </location>
</feature>
<gene>
    <name evidence="12" type="ORF">A2382_01785</name>
</gene>
<evidence type="ECO:0000256" key="4">
    <source>
        <dbReference type="ARBA" id="ARBA00022692"/>
    </source>
</evidence>
<evidence type="ECO:0000256" key="2">
    <source>
        <dbReference type="ARBA" id="ARBA00022448"/>
    </source>
</evidence>
<evidence type="ECO:0000313" key="12">
    <source>
        <dbReference type="EMBL" id="OGM79632.1"/>
    </source>
</evidence>
<dbReference type="STRING" id="1802538.A2382_01785"/>
<dbReference type="Pfam" id="PF00664">
    <property type="entry name" value="ABC_membrane"/>
    <property type="match status" value="1"/>
</dbReference>
<evidence type="ECO:0000256" key="3">
    <source>
        <dbReference type="ARBA" id="ARBA00022475"/>
    </source>
</evidence>
<proteinExistence type="predicted"/>
<dbReference type="GO" id="GO:0016887">
    <property type="term" value="F:ATP hydrolysis activity"/>
    <property type="evidence" value="ECO:0007669"/>
    <property type="project" value="InterPro"/>
</dbReference>
<feature type="domain" description="ABC transporter" evidence="10">
    <location>
        <begin position="338"/>
        <end position="580"/>
    </location>
</feature>
<dbReference type="InterPro" id="IPR036640">
    <property type="entry name" value="ABC1_TM_sf"/>
</dbReference>
<dbReference type="GO" id="GO:0140359">
    <property type="term" value="F:ABC-type transporter activity"/>
    <property type="evidence" value="ECO:0007669"/>
    <property type="project" value="InterPro"/>
</dbReference>
<comment type="subcellular location">
    <subcellularLocation>
        <location evidence="1">Cell membrane</location>
        <topology evidence="1">Multi-pass membrane protein</topology>
    </subcellularLocation>
</comment>